<organism evidence="2 3">
    <name type="scientific">Laspinema palackyanum D2a</name>
    <dbReference type="NCBI Taxonomy" id="2953684"/>
    <lineage>
        <taxon>Bacteria</taxon>
        <taxon>Bacillati</taxon>
        <taxon>Cyanobacteriota</taxon>
        <taxon>Cyanophyceae</taxon>
        <taxon>Oscillatoriophycideae</taxon>
        <taxon>Oscillatoriales</taxon>
        <taxon>Laspinemataceae</taxon>
        <taxon>Laspinema</taxon>
        <taxon>Laspinema palackyanum</taxon>
    </lineage>
</organism>
<evidence type="ECO:0000313" key="2">
    <source>
        <dbReference type="EMBL" id="MCT7965013.1"/>
    </source>
</evidence>
<proteinExistence type="predicted"/>
<name>A0ABT2MJT2_9CYAN</name>
<accession>A0ABT2MJT2</accession>
<comment type="caution">
    <text evidence="2">The sequence shown here is derived from an EMBL/GenBank/DDBJ whole genome shotgun (WGS) entry which is preliminary data.</text>
</comment>
<feature type="region of interest" description="Disordered" evidence="1">
    <location>
        <begin position="87"/>
        <end position="129"/>
    </location>
</feature>
<feature type="compositionally biased region" description="Polar residues" evidence="1">
    <location>
        <begin position="87"/>
        <end position="109"/>
    </location>
</feature>
<protein>
    <submittedName>
        <fullName evidence="2">Uncharacterized protein</fullName>
    </submittedName>
</protein>
<reference evidence="2 3" key="1">
    <citation type="journal article" date="2022" name="Front. Microbiol.">
        <title>High genomic differentiation and limited gene flow indicate recent cryptic speciation within the genus Laspinema (cyanobacteria).</title>
        <authorList>
            <person name="Stanojkovic A."/>
            <person name="Skoupy S."/>
            <person name="Skaloud P."/>
            <person name="Dvorak P."/>
        </authorList>
    </citation>
    <scope>NUCLEOTIDE SEQUENCE [LARGE SCALE GENOMIC DNA]</scope>
    <source>
        <strain evidence="2 3">D2a</strain>
    </source>
</reference>
<evidence type="ECO:0000313" key="3">
    <source>
        <dbReference type="Proteomes" id="UP001525890"/>
    </source>
</evidence>
<gene>
    <name evidence="2" type="ORF">NG799_01535</name>
</gene>
<keyword evidence="3" id="KW-1185">Reference proteome</keyword>
<evidence type="ECO:0000256" key="1">
    <source>
        <dbReference type="SAM" id="MobiDB-lite"/>
    </source>
</evidence>
<dbReference type="RefSeq" id="WP_368004765.1">
    <property type="nucleotide sequence ID" value="NZ_JAMXFF010000002.1"/>
</dbReference>
<sequence length="257" mass="28248">MDKVILLSELAESVKVIEGDLIEFFTILGFSLSKNKGKTTVTGNLQTEEGELDAVQTARQFVDLAEKLSQETNTKVSIVDLANQVKSNQAKSTQAKSTHSSLPPANSEPTEPMDDELKSSDDDVDPEVEPLVEPEKENIYNQVQGAKQFSVKSSDSKALDTYGSLLEHLAAQNEAMAPVIALIAAEDLMKKARNINPFTDPRTKGFFEELKKREAGQLMDVLQANPDGQQVEVMELGEFMRNRLCQKSTNALPESTS</sequence>
<dbReference type="EMBL" id="JAMXFF010000002">
    <property type="protein sequence ID" value="MCT7965013.1"/>
    <property type="molecule type" value="Genomic_DNA"/>
</dbReference>
<dbReference type="Proteomes" id="UP001525890">
    <property type="component" value="Unassembled WGS sequence"/>
</dbReference>